<dbReference type="RefSeq" id="WP_201848659.1">
    <property type="nucleotide sequence ID" value="NZ_JABBYC010000029.1"/>
</dbReference>
<organism evidence="5 6">
    <name type="scientific">Myceligenerans indicum</name>
    <dbReference type="NCBI Taxonomy" id="2593663"/>
    <lineage>
        <taxon>Bacteria</taxon>
        <taxon>Bacillati</taxon>
        <taxon>Actinomycetota</taxon>
        <taxon>Actinomycetes</taxon>
        <taxon>Micrococcales</taxon>
        <taxon>Promicromonosporaceae</taxon>
        <taxon>Myceligenerans</taxon>
    </lineage>
</organism>
<dbReference type="InterPro" id="IPR041678">
    <property type="entry name" value="TetR_C_16"/>
</dbReference>
<dbReference type="Gene3D" id="1.10.10.60">
    <property type="entry name" value="Homeodomain-like"/>
    <property type="match status" value="1"/>
</dbReference>
<dbReference type="EMBL" id="JABBYC010000029">
    <property type="protein sequence ID" value="MBL0887499.1"/>
    <property type="molecule type" value="Genomic_DNA"/>
</dbReference>
<dbReference type="Pfam" id="PF17920">
    <property type="entry name" value="TetR_C_16"/>
    <property type="match status" value="1"/>
</dbReference>
<dbReference type="InterPro" id="IPR050109">
    <property type="entry name" value="HTH-type_TetR-like_transc_reg"/>
</dbReference>
<dbReference type="InterPro" id="IPR036271">
    <property type="entry name" value="Tet_transcr_reg_TetR-rel_C_sf"/>
</dbReference>
<feature type="region of interest" description="Disordered" evidence="3">
    <location>
        <begin position="1"/>
        <end position="20"/>
    </location>
</feature>
<dbReference type="InterPro" id="IPR009057">
    <property type="entry name" value="Homeodomain-like_sf"/>
</dbReference>
<comment type="caution">
    <text evidence="5">The sequence shown here is derived from an EMBL/GenBank/DDBJ whole genome shotgun (WGS) entry which is preliminary data.</text>
</comment>
<evidence type="ECO:0000313" key="6">
    <source>
        <dbReference type="Proteomes" id="UP000675409"/>
    </source>
</evidence>
<dbReference type="PANTHER" id="PTHR30055:SF235">
    <property type="entry name" value="TRANSCRIPTIONAL REGULATORY PROTEIN"/>
    <property type="match status" value="1"/>
</dbReference>
<sequence>MATSSSERTPRRGRRPAGQDARAAILAAARAEFTERGYVAASIRSVARRAGVDPGTIRHWYGDKAGLLPAALGLADVAPTEAILRSLDGPLDAFGERLLRAALATWDDVGPEPLRVALPAVLSDPGLRGILPQFLLAEVLGPISAMLPPGEAAVRTNLLATQMVGLMMARYVVGIEPLASLPAEAVVAAVAPTVQRYLTGDVSGAGDPLAEGLGAGA</sequence>
<protein>
    <submittedName>
        <fullName evidence="5">TetR/AcrR family transcriptional regulator</fullName>
    </submittedName>
</protein>
<gene>
    <name evidence="5" type="ORF">HGK34_14620</name>
</gene>
<dbReference type="Pfam" id="PF00440">
    <property type="entry name" value="TetR_N"/>
    <property type="match status" value="1"/>
</dbReference>
<evidence type="ECO:0000256" key="1">
    <source>
        <dbReference type="ARBA" id="ARBA00023125"/>
    </source>
</evidence>
<evidence type="ECO:0000259" key="4">
    <source>
        <dbReference type="PROSITE" id="PS50977"/>
    </source>
</evidence>
<keyword evidence="6" id="KW-1185">Reference proteome</keyword>
<dbReference type="InterPro" id="IPR001647">
    <property type="entry name" value="HTH_TetR"/>
</dbReference>
<evidence type="ECO:0000313" key="5">
    <source>
        <dbReference type="EMBL" id="MBL0887499.1"/>
    </source>
</evidence>
<name>A0ABS1LNA4_9MICO</name>
<dbReference type="Gene3D" id="1.10.357.10">
    <property type="entry name" value="Tetracycline Repressor, domain 2"/>
    <property type="match status" value="1"/>
</dbReference>
<reference evidence="5 6" key="1">
    <citation type="journal article" date="2021" name="Arch. Microbiol.">
        <title>Myceligenerans indicum sp. nov., an actinobacterium isolated from mangrove sediment of Sundarbans, India.</title>
        <authorList>
            <person name="Asha K."/>
            <person name="Bhadury P."/>
        </authorList>
    </citation>
    <scope>NUCLEOTIDE SEQUENCE [LARGE SCALE GENOMIC DNA]</scope>
    <source>
        <strain evidence="5 6">I2</strain>
    </source>
</reference>
<proteinExistence type="predicted"/>
<feature type="domain" description="HTH tetR-type" evidence="4">
    <location>
        <begin position="19"/>
        <end position="79"/>
    </location>
</feature>
<evidence type="ECO:0000256" key="2">
    <source>
        <dbReference type="PROSITE-ProRule" id="PRU00335"/>
    </source>
</evidence>
<accession>A0ABS1LNA4</accession>
<dbReference type="SUPFAM" id="SSF48498">
    <property type="entry name" value="Tetracyclin repressor-like, C-terminal domain"/>
    <property type="match status" value="1"/>
</dbReference>
<keyword evidence="1 2" id="KW-0238">DNA-binding</keyword>
<evidence type="ECO:0000256" key="3">
    <source>
        <dbReference type="SAM" id="MobiDB-lite"/>
    </source>
</evidence>
<feature type="DNA-binding region" description="H-T-H motif" evidence="2">
    <location>
        <begin position="42"/>
        <end position="61"/>
    </location>
</feature>
<dbReference type="SUPFAM" id="SSF46689">
    <property type="entry name" value="Homeodomain-like"/>
    <property type="match status" value="1"/>
</dbReference>
<dbReference type="PANTHER" id="PTHR30055">
    <property type="entry name" value="HTH-TYPE TRANSCRIPTIONAL REGULATOR RUTR"/>
    <property type="match status" value="1"/>
</dbReference>
<dbReference type="PROSITE" id="PS50977">
    <property type="entry name" value="HTH_TETR_2"/>
    <property type="match status" value="1"/>
</dbReference>
<dbReference type="PRINTS" id="PR00455">
    <property type="entry name" value="HTHTETR"/>
</dbReference>
<dbReference type="Proteomes" id="UP000675409">
    <property type="component" value="Unassembled WGS sequence"/>
</dbReference>